<evidence type="ECO:0000313" key="1">
    <source>
        <dbReference type="EMBL" id="KAF1944699.1"/>
    </source>
</evidence>
<organism evidence="1 2">
    <name type="scientific">Clathrospora elynae</name>
    <dbReference type="NCBI Taxonomy" id="706981"/>
    <lineage>
        <taxon>Eukaryota</taxon>
        <taxon>Fungi</taxon>
        <taxon>Dikarya</taxon>
        <taxon>Ascomycota</taxon>
        <taxon>Pezizomycotina</taxon>
        <taxon>Dothideomycetes</taxon>
        <taxon>Pleosporomycetidae</taxon>
        <taxon>Pleosporales</taxon>
        <taxon>Diademaceae</taxon>
        <taxon>Clathrospora</taxon>
    </lineage>
</organism>
<dbReference type="Proteomes" id="UP000800038">
    <property type="component" value="Unassembled WGS sequence"/>
</dbReference>
<sequence>MWNCAGCESSVPTIRHFSREKEERNYYGPSVVIIWGGGSIRKMVLTTKLVQNPERLLEAIAGLLRDTESSLEKVRCSRQELISDPSIRSRLRHLQHTGYKQPPQGCVAYMTTRTNERPGCRMSFPPCHQSAFAPASRPSTPRTQFIREGGKKVHGGRDNRWAGGAAVGSYVTEFVARLDLVIGNRDGWGSRGK</sequence>
<proteinExistence type="predicted"/>
<keyword evidence="2" id="KW-1185">Reference proteome</keyword>
<dbReference type="AlphaFoldDB" id="A0A6A5SZ99"/>
<dbReference type="EMBL" id="ML976015">
    <property type="protein sequence ID" value="KAF1944699.1"/>
    <property type="molecule type" value="Genomic_DNA"/>
</dbReference>
<accession>A0A6A5SZ99</accession>
<reference evidence="1" key="1">
    <citation type="journal article" date="2020" name="Stud. Mycol.">
        <title>101 Dothideomycetes genomes: a test case for predicting lifestyles and emergence of pathogens.</title>
        <authorList>
            <person name="Haridas S."/>
            <person name="Albert R."/>
            <person name="Binder M."/>
            <person name="Bloem J."/>
            <person name="Labutti K."/>
            <person name="Salamov A."/>
            <person name="Andreopoulos B."/>
            <person name="Baker S."/>
            <person name="Barry K."/>
            <person name="Bills G."/>
            <person name="Bluhm B."/>
            <person name="Cannon C."/>
            <person name="Castanera R."/>
            <person name="Culley D."/>
            <person name="Daum C."/>
            <person name="Ezra D."/>
            <person name="Gonzalez J."/>
            <person name="Henrissat B."/>
            <person name="Kuo A."/>
            <person name="Liang C."/>
            <person name="Lipzen A."/>
            <person name="Lutzoni F."/>
            <person name="Magnuson J."/>
            <person name="Mondo S."/>
            <person name="Nolan M."/>
            <person name="Ohm R."/>
            <person name="Pangilinan J."/>
            <person name="Park H.-J."/>
            <person name="Ramirez L."/>
            <person name="Alfaro M."/>
            <person name="Sun H."/>
            <person name="Tritt A."/>
            <person name="Yoshinaga Y."/>
            <person name="Zwiers L.-H."/>
            <person name="Turgeon B."/>
            <person name="Goodwin S."/>
            <person name="Spatafora J."/>
            <person name="Crous P."/>
            <person name="Grigoriev I."/>
        </authorList>
    </citation>
    <scope>NUCLEOTIDE SEQUENCE</scope>
    <source>
        <strain evidence="1">CBS 161.51</strain>
    </source>
</reference>
<evidence type="ECO:0000313" key="2">
    <source>
        <dbReference type="Proteomes" id="UP000800038"/>
    </source>
</evidence>
<protein>
    <submittedName>
        <fullName evidence="1">Uncharacterized protein</fullName>
    </submittedName>
</protein>
<gene>
    <name evidence="1" type="ORF">EJ02DRAFT_464030</name>
</gene>
<name>A0A6A5SZ99_9PLEO</name>